<organism evidence="1 2">
    <name type="scientific">Stereocaulon virgatum</name>
    <dbReference type="NCBI Taxonomy" id="373712"/>
    <lineage>
        <taxon>Eukaryota</taxon>
        <taxon>Fungi</taxon>
        <taxon>Dikarya</taxon>
        <taxon>Ascomycota</taxon>
        <taxon>Pezizomycotina</taxon>
        <taxon>Lecanoromycetes</taxon>
        <taxon>OSLEUM clade</taxon>
        <taxon>Lecanoromycetidae</taxon>
        <taxon>Lecanorales</taxon>
        <taxon>Lecanorineae</taxon>
        <taxon>Stereocaulaceae</taxon>
        <taxon>Stereocaulon</taxon>
    </lineage>
</organism>
<protein>
    <recommendedName>
        <fullName evidence="3">Thioesterase-like superfamily-domain-containing protein</fullName>
    </recommendedName>
</protein>
<evidence type="ECO:0000313" key="2">
    <source>
        <dbReference type="Proteomes" id="UP001590950"/>
    </source>
</evidence>
<gene>
    <name evidence="1" type="ORF">N7G274_009891</name>
</gene>
<accession>A0ABR3ZWT8</accession>
<proteinExistence type="predicted"/>
<dbReference type="InterPro" id="IPR050563">
    <property type="entry name" value="4-hydroxybenzoyl-CoA_TE"/>
</dbReference>
<dbReference type="PANTHER" id="PTHR31793">
    <property type="entry name" value="4-HYDROXYBENZOYL-COA THIOESTERASE FAMILY MEMBER"/>
    <property type="match status" value="1"/>
</dbReference>
<evidence type="ECO:0008006" key="3">
    <source>
        <dbReference type="Google" id="ProtNLM"/>
    </source>
</evidence>
<dbReference type="InterPro" id="IPR029069">
    <property type="entry name" value="HotDog_dom_sf"/>
</dbReference>
<dbReference type="SUPFAM" id="SSF54637">
    <property type="entry name" value="Thioesterase/thiol ester dehydrase-isomerase"/>
    <property type="match status" value="1"/>
</dbReference>
<dbReference type="EMBL" id="JBEFKJ010000041">
    <property type="protein sequence ID" value="KAL2037406.1"/>
    <property type="molecule type" value="Genomic_DNA"/>
</dbReference>
<keyword evidence="2" id="KW-1185">Reference proteome</keyword>
<evidence type="ECO:0000313" key="1">
    <source>
        <dbReference type="EMBL" id="KAL2037406.1"/>
    </source>
</evidence>
<reference evidence="1 2" key="1">
    <citation type="submission" date="2024-09" db="EMBL/GenBank/DDBJ databases">
        <title>Rethinking Asexuality: The Enigmatic Case of Functional Sexual Genes in Lepraria (Stereocaulaceae).</title>
        <authorList>
            <person name="Doellman M."/>
            <person name="Sun Y."/>
            <person name="Barcenas-Pena A."/>
            <person name="Lumbsch H.T."/>
            <person name="Grewe F."/>
        </authorList>
    </citation>
    <scope>NUCLEOTIDE SEQUENCE [LARGE SCALE GENOMIC DNA]</scope>
    <source>
        <strain evidence="1 2">Mercado 3170</strain>
    </source>
</reference>
<comment type="caution">
    <text evidence="1">The sequence shown here is derived from an EMBL/GenBank/DDBJ whole genome shotgun (WGS) entry which is preliminary data.</text>
</comment>
<dbReference type="Gene3D" id="3.10.129.10">
    <property type="entry name" value="Hotdog Thioesterase"/>
    <property type="match status" value="1"/>
</dbReference>
<name>A0ABR3ZWT8_9LECA</name>
<dbReference type="Proteomes" id="UP001590950">
    <property type="component" value="Unassembled WGS sequence"/>
</dbReference>
<dbReference type="CDD" id="cd00586">
    <property type="entry name" value="4HBT"/>
    <property type="match status" value="1"/>
</dbReference>
<sequence>MSLPRLYSLIPGSRLTSPYCLSPVRIYSSRCNSSISAPVIEGPPARWLSDLKRRIGKCIIFGLKQEQVDEAGEILRIVASDWRELVAGCEGFLTGRGRAGTEGREVVWGDMSVAVLGRYGHVNNVTYVKYAESGRINWAQNFANYIDPKHKKEWSELWTPKGEGLILRSMKTDYKFPMTWPDRISVYHKLRDAPTALTDSFILDVLILSEKHQRPAARCEEDIVVYDYQRGTRSPLRDFMVDKFQGTFELQREAKRRNGQRIRDLLGRVETLEKGSWNRADAVED</sequence>
<dbReference type="PANTHER" id="PTHR31793:SF39">
    <property type="entry name" value="THIOESTERASE_THIOL ESTER DEHYDRASE-ISOMERASE"/>
    <property type="match status" value="1"/>
</dbReference>
<dbReference type="Pfam" id="PF13279">
    <property type="entry name" value="4HBT_2"/>
    <property type="match status" value="1"/>
</dbReference>